<reference evidence="3" key="1">
    <citation type="journal article" date="2021" name="Proc. Natl. Acad. Sci. U.S.A.">
        <title>A Catalog of Tens of Thousands of Viruses from Human Metagenomes Reveals Hidden Associations with Chronic Diseases.</title>
        <authorList>
            <person name="Tisza M.J."/>
            <person name="Buck C.B."/>
        </authorList>
    </citation>
    <scope>NUCLEOTIDE SEQUENCE</scope>
    <source>
        <strain evidence="3">CtyhE26</strain>
    </source>
</reference>
<protein>
    <submittedName>
        <fullName evidence="3">Lower collar protein</fullName>
    </submittedName>
</protein>
<evidence type="ECO:0000256" key="1">
    <source>
        <dbReference type="SAM" id="Coils"/>
    </source>
</evidence>
<feature type="coiled-coil region" evidence="1">
    <location>
        <begin position="217"/>
        <end position="244"/>
    </location>
</feature>
<dbReference type="EMBL" id="BK015786">
    <property type="protein sequence ID" value="DAE24847.1"/>
    <property type="molecule type" value="Genomic_DNA"/>
</dbReference>
<feature type="compositionally biased region" description="Polar residues" evidence="2">
    <location>
        <begin position="139"/>
        <end position="175"/>
    </location>
</feature>
<name>A0A8S5R021_9CAUD</name>
<feature type="compositionally biased region" description="Low complexity" evidence="2">
    <location>
        <begin position="184"/>
        <end position="196"/>
    </location>
</feature>
<feature type="compositionally biased region" description="Basic and acidic residues" evidence="2">
    <location>
        <begin position="197"/>
        <end position="215"/>
    </location>
</feature>
<feature type="region of interest" description="Disordered" evidence="2">
    <location>
        <begin position="130"/>
        <end position="217"/>
    </location>
</feature>
<evidence type="ECO:0000256" key="2">
    <source>
        <dbReference type="SAM" id="MobiDB-lite"/>
    </source>
</evidence>
<organism evidence="3">
    <name type="scientific">Podoviridae sp. ctyhE26</name>
    <dbReference type="NCBI Taxonomy" id="2826594"/>
    <lineage>
        <taxon>Viruses</taxon>
        <taxon>Duplodnaviria</taxon>
        <taxon>Heunggongvirae</taxon>
        <taxon>Uroviricota</taxon>
        <taxon>Caudoviricetes</taxon>
    </lineage>
</organism>
<keyword evidence="1" id="KW-0175">Coiled coil</keyword>
<sequence>MDMYPTSICKKGKRVTRLSKYTTTVKDICESFIPRQELWSMDLSVQRIIDKTQDKFFNFDFPFYSDDRKDLYTFKTYFLFRYWNNYIGFETLGMWKTAFMSKMHELTPYYTKLYDAIQNDNPFTNVNIKTTEAEKGNEKTTTNSTDAGNSEVKNNQNYQNIDSDNPQVTVATQDYASAMSRGETVNNTTTTANNKHTGNDNKDSKRDRDTKEIGLRGKSTSEAIEEYREQIQNINRELVEACRDLFLKVW</sequence>
<evidence type="ECO:0000313" key="3">
    <source>
        <dbReference type="EMBL" id="DAE24847.1"/>
    </source>
</evidence>
<accession>A0A8S5R021</accession>
<proteinExistence type="predicted"/>